<dbReference type="NCBIfam" id="NF006828">
    <property type="entry name" value="PRK09350.1"/>
    <property type="match status" value="1"/>
</dbReference>
<organism evidence="5 6">
    <name type="scientific">Pseudomarimonas salicorniae</name>
    <dbReference type="NCBI Taxonomy" id="2933270"/>
    <lineage>
        <taxon>Bacteria</taxon>
        <taxon>Pseudomonadati</taxon>
        <taxon>Pseudomonadota</taxon>
        <taxon>Gammaproteobacteria</taxon>
        <taxon>Lysobacterales</taxon>
        <taxon>Lysobacteraceae</taxon>
        <taxon>Pseudomarimonas</taxon>
    </lineage>
</organism>
<dbReference type="NCBIfam" id="TIGR00462">
    <property type="entry name" value="genX"/>
    <property type="match status" value="1"/>
</dbReference>
<dbReference type="InterPro" id="IPR018149">
    <property type="entry name" value="Lys-tRNA-synth_II_C"/>
</dbReference>
<gene>
    <name evidence="5" type="primary">epmA</name>
    <name evidence="5" type="ORF">M0G41_04450</name>
</gene>
<dbReference type="PRINTS" id="PR00982">
    <property type="entry name" value="TRNASYNTHLYS"/>
</dbReference>
<evidence type="ECO:0000256" key="2">
    <source>
        <dbReference type="ARBA" id="ARBA00022741"/>
    </source>
</evidence>
<name>A0ABT0GER4_9GAMM</name>
<reference evidence="5" key="1">
    <citation type="submission" date="2022-04" db="EMBL/GenBank/DDBJ databases">
        <title>Lysobacter sp. CAU 1642 isolated from sea sand.</title>
        <authorList>
            <person name="Kim W."/>
        </authorList>
    </citation>
    <scope>NUCLEOTIDE SEQUENCE</scope>
    <source>
        <strain evidence="5">CAU 1642</strain>
    </source>
</reference>
<evidence type="ECO:0000256" key="3">
    <source>
        <dbReference type="ARBA" id="ARBA00022840"/>
    </source>
</evidence>
<proteinExistence type="predicted"/>
<dbReference type="PROSITE" id="PS50862">
    <property type="entry name" value="AA_TRNA_LIGASE_II"/>
    <property type="match status" value="1"/>
</dbReference>
<dbReference type="PANTHER" id="PTHR42918:SF6">
    <property type="entry name" value="ELONGATION FACTOR P--(R)-BETA-LYSINE LIGASE"/>
    <property type="match status" value="1"/>
</dbReference>
<protein>
    <submittedName>
        <fullName evidence="5">EF-P lysine aminoacylase EpmA</fullName>
    </submittedName>
</protein>
<dbReference type="Gene3D" id="3.30.930.10">
    <property type="entry name" value="Bira Bifunctional Protein, Domain 2"/>
    <property type="match status" value="1"/>
</dbReference>
<dbReference type="InterPro" id="IPR006195">
    <property type="entry name" value="aa-tRNA-synth_II"/>
</dbReference>
<dbReference type="Proteomes" id="UP001431449">
    <property type="component" value="Unassembled WGS sequence"/>
</dbReference>
<keyword evidence="3" id="KW-0067">ATP-binding</keyword>
<evidence type="ECO:0000256" key="1">
    <source>
        <dbReference type="ARBA" id="ARBA00022598"/>
    </source>
</evidence>
<keyword evidence="2" id="KW-0547">Nucleotide-binding</keyword>
<sequence>MSEDRPLWMPSATLEALRLRARLNRLIRDFFEQRGVLEVETPILSAHATVDRHIESFSTEFHGPAHAGSRQRWLRTSPEFAMKRLLAAGYGDCYELGRVFRNGEAGARHNPEFTLLEWYRVGFSLDTLMSEVADLIQAALALVGQTCRVRRVSYAELFQRGLGIDPHRAPLDTLIQAAGELNIDPSGLTRDDWLDLLITHRLQPSFKPDELLLLHDYPATQAALAQLREVDGIQVAERFEAYLGPIELANGYHELLDAEEQERRFKAEQQARQETGRVVPPFDARLVEALSAGMPACSGVALGVDRLVGRLTGEPTIGDSIAFAHRTA</sequence>
<evidence type="ECO:0000313" key="6">
    <source>
        <dbReference type="Proteomes" id="UP001431449"/>
    </source>
</evidence>
<dbReference type="InterPro" id="IPR004525">
    <property type="entry name" value="EpmA"/>
</dbReference>
<keyword evidence="1" id="KW-0436">Ligase</keyword>
<dbReference type="PANTHER" id="PTHR42918">
    <property type="entry name" value="LYSYL-TRNA SYNTHETASE"/>
    <property type="match status" value="1"/>
</dbReference>
<evidence type="ECO:0000259" key="4">
    <source>
        <dbReference type="PROSITE" id="PS50862"/>
    </source>
</evidence>
<dbReference type="Pfam" id="PF00152">
    <property type="entry name" value="tRNA-synt_2"/>
    <property type="match status" value="1"/>
</dbReference>
<keyword evidence="6" id="KW-1185">Reference proteome</keyword>
<dbReference type="InterPro" id="IPR004364">
    <property type="entry name" value="Aa-tRNA-synt_II"/>
</dbReference>
<dbReference type="EMBL" id="JALNMH010000003">
    <property type="protein sequence ID" value="MCK7592918.1"/>
    <property type="molecule type" value="Genomic_DNA"/>
</dbReference>
<dbReference type="InterPro" id="IPR045864">
    <property type="entry name" value="aa-tRNA-synth_II/BPL/LPL"/>
</dbReference>
<feature type="domain" description="Aminoacyl-transfer RNA synthetases class-II family profile" evidence="4">
    <location>
        <begin position="17"/>
        <end position="328"/>
    </location>
</feature>
<dbReference type="SUPFAM" id="SSF55681">
    <property type="entry name" value="Class II aaRS and biotin synthetases"/>
    <property type="match status" value="1"/>
</dbReference>
<comment type="caution">
    <text evidence="5">The sequence shown here is derived from an EMBL/GenBank/DDBJ whole genome shotgun (WGS) entry which is preliminary data.</text>
</comment>
<evidence type="ECO:0000313" key="5">
    <source>
        <dbReference type="EMBL" id="MCK7592918.1"/>
    </source>
</evidence>
<accession>A0ABT0GER4</accession>